<protein>
    <submittedName>
        <fullName evidence="1">Uncharacterized protein</fullName>
    </submittedName>
</protein>
<evidence type="ECO:0000313" key="2">
    <source>
        <dbReference type="Proteomes" id="UP000441399"/>
    </source>
</evidence>
<name>A0A5S9PCY7_9GAMM</name>
<dbReference type="Proteomes" id="UP000441399">
    <property type="component" value="Unassembled WGS sequence"/>
</dbReference>
<dbReference type="EMBL" id="CACSIO010000007">
    <property type="protein sequence ID" value="CAA0101670.1"/>
    <property type="molecule type" value="Genomic_DNA"/>
</dbReference>
<dbReference type="AlphaFoldDB" id="A0A5S9PCY7"/>
<sequence length="93" mass="10700">MSSARNTRIEYHDGLEKKRKMISTLRAQGLSDEEIAKQIVDSRNQDRLSHYKTPEALDVVYKRNLKKYQNKTALPTSPNLKNTAGLKALLMLR</sequence>
<proteinExistence type="predicted"/>
<organism evidence="1 2">
    <name type="scientific">BD1-7 clade bacterium</name>
    <dbReference type="NCBI Taxonomy" id="2029982"/>
    <lineage>
        <taxon>Bacteria</taxon>
        <taxon>Pseudomonadati</taxon>
        <taxon>Pseudomonadota</taxon>
        <taxon>Gammaproteobacteria</taxon>
        <taxon>Cellvibrionales</taxon>
        <taxon>Spongiibacteraceae</taxon>
        <taxon>BD1-7 clade</taxon>
    </lineage>
</organism>
<reference evidence="1 2" key="1">
    <citation type="submission" date="2019-11" db="EMBL/GenBank/DDBJ databases">
        <authorList>
            <person name="Holert J."/>
        </authorList>
    </citation>
    <scope>NUCLEOTIDE SEQUENCE [LARGE SCALE GENOMIC DNA]</scope>
    <source>
        <strain evidence="1">SB11_3</strain>
    </source>
</reference>
<keyword evidence="2" id="KW-1185">Reference proteome</keyword>
<evidence type="ECO:0000313" key="1">
    <source>
        <dbReference type="EMBL" id="CAA0101670.1"/>
    </source>
</evidence>
<dbReference type="OrthoDB" id="9816400at2"/>
<accession>A0A5S9PCY7</accession>
<gene>
    <name evidence="1" type="ORF">OPDIPICF_04406</name>
</gene>